<evidence type="ECO:0000256" key="5">
    <source>
        <dbReference type="ARBA" id="ARBA00023136"/>
    </source>
</evidence>
<evidence type="ECO:0000256" key="4">
    <source>
        <dbReference type="ARBA" id="ARBA00022989"/>
    </source>
</evidence>
<feature type="transmembrane region" description="Helical" evidence="7">
    <location>
        <begin position="127"/>
        <end position="148"/>
    </location>
</feature>
<evidence type="ECO:0000256" key="3">
    <source>
        <dbReference type="ARBA" id="ARBA00022692"/>
    </source>
</evidence>
<feature type="transmembrane region" description="Helical" evidence="7">
    <location>
        <begin position="73"/>
        <end position="91"/>
    </location>
</feature>
<dbReference type="Pfam" id="PF07690">
    <property type="entry name" value="MFS_1"/>
    <property type="match status" value="1"/>
</dbReference>
<dbReference type="SUPFAM" id="SSF103473">
    <property type="entry name" value="MFS general substrate transporter"/>
    <property type="match status" value="1"/>
</dbReference>
<feature type="transmembrane region" description="Helical" evidence="7">
    <location>
        <begin position="154"/>
        <end position="174"/>
    </location>
</feature>
<accession>A0ABQ4SHH2</accession>
<dbReference type="PROSITE" id="PS50850">
    <property type="entry name" value="MFS"/>
    <property type="match status" value="1"/>
</dbReference>
<feature type="region of interest" description="Disordered" evidence="6">
    <location>
        <begin position="394"/>
        <end position="418"/>
    </location>
</feature>
<evidence type="ECO:0000313" key="9">
    <source>
        <dbReference type="EMBL" id="GJE01786.1"/>
    </source>
</evidence>
<dbReference type="EMBL" id="BPQQ01000042">
    <property type="protein sequence ID" value="GJE01786.1"/>
    <property type="molecule type" value="Genomic_DNA"/>
</dbReference>
<protein>
    <recommendedName>
        <fullName evidence="8">Major facilitator superfamily (MFS) profile domain-containing protein</fullName>
    </recommendedName>
</protein>
<keyword evidence="5 7" id="KW-0472">Membrane</keyword>
<evidence type="ECO:0000313" key="10">
    <source>
        <dbReference type="Proteomes" id="UP001055153"/>
    </source>
</evidence>
<feature type="transmembrane region" description="Helical" evidence="7">
    <location>
        <begin position="271"/>
        <end position="291"/>
    </location>
</feature>
<reference evidence="9" key="1">
    <citation type="journal article" date="2021" name="Front. Microbiol.">
        <title>Comprehensive Comparative Genomics and Phenotyping of Methylobacterium Species.</title>
        <authorList>
            <person name="Alessa O."/>
            <person name="Ogura Y."/>
            <person name="Fujitani Y."/>
            <person name="Takami H."/>
            <person name="Hayashi T."/>
            <person name="Sahin N."/>
            <person name="Tani A."/>
        </authorList>
    </citation>
    <scope>NUCLEOTIDE SEQUENCE</scope>
    <source>
        <strain evidence="9">DSM 17168</strain>
    </source>
</reference>
<dbReference type="InterPro" id="IPR050189">
    <property type="entry name" value="MFS_Efflux_Transporters"/>
</dbReference>
<name>A0ABQ4SHH2_9HYPH</name>
<feature type="domain" description="Major facilitator superfamily (MFS) profile" evidence="8">
    <location>
        <begin position="3"/>
        <end position="391"/>
    </location>
</feature>
<feature type="transmembrane region" description="Helical" evidence="7">
    <location>
        <begin position="297"/>
        <end position="315"/>
    </location>
</feature>
<sequence length="418" mass="42664">MTAFLLLLLAYTISQFDRGFLAMVAPDLGHDLGLSASDLALLSAAWFLAFALGQVPSGLWLDRFGPRRTVAGLLMLAACGTALLCVAQGFAAGLTAMALIGFGCAPALMGSLYLFGRLYPPERFAMLSSLMIGLGTAGDLLGSTPLALATQAFGWRPILAGLAGVTALSALLILGLIRDPPRLAEPGRTSFLRGYLTVAAMRPLWPIFPVVFVSYAVVIATRSLWVGSYLGSVHGFDALARGHGALAMSAAMALGGIAYGPLERLVRDPKATALAGCLVTALAFLALGLLGGASAPLAVALLALIGGAGLSYAILMAHARRFLPAHLLGRGVSFMNILFMGGASAAQALSAAFVLNAEALDPASLYGRLFLAFGLALLAASAVYVRAPRAPALGSLTPDPGPPPPASAPGAPGRAGRA</sequence>
<comment type="caution">
    <text evidence="9">The sequence shown here is derived from an EMBL/GenBank/DDBJ whole genome shotgun (WGS) entry which is preliminary data.</text>
</comment>
<evidence type="ECO:0000256" key="2">
    <source>
        <dbReference type="ARBA" id="ARBA00022475"/>
    </source>
</evidence>
<dbReference type="RefSeq" id="WP_238236925.1">
    <property type="nucleotide sequence ID" value="NZ_BPQQ01000042.1"/>
</dbReference>
<evidence type="ECO:0000256" key="6">
    <source>
        <dbReference type="SAM" id="MobiDB-lite"/>
    </source>
</evidence>
<dbReference type="InterPro" id="IPR020846">
    <property type="entry name" value="MFS_dom"/>
</dbReference>
<feature type="transmembrane region" description="Helical" evidence="7">
    <location>
        <begin position="327"/>
        <end position="353"/>
    </location>
</feature>
<organism evidence="9 10">
    <name type="scientific">Methylobacterium isbiliense</name>
    <dbReference type="NCBI Taxonomy" id="315478"/>
    <lineage>
        <taxon>Bacteria</taxon>
        <taxon>Pseudomonadati</taxon>
        <taxon>Pseudomonadota</taxon>
        <taxon>Alphaproteobacteria</taxon>
        <taxon>Hyphomicrobiales</taxon>
        <taxon>Methylobacteriaceae</taxon>
        <taxon>Methylobacterium</taxon>
    </lineage>
</organism>
<keyword evidence="10" id="KW-1185">Reference proteome</keyword>
<dbReference type="InterPro" id="IPR011701">
    <property type="entry name" value="MFS"/>
</dbReference>
<feature type="transmembrane region" description="Helical" evidence="7">
    <location>
        <begin position="195"/>
        <end position="218"/>
    </location>
</feature>
<feature type="transmembrane region" description="Helical" evidence="7">
    <location>
        <begin position="97"/>
        <end position="115"/>
    </location>
</feature>
<dbReference type="Gene3D" id="1.20.1250.20">
    <property type="entry name" value="MFS general substrate transporter like domains"/>
    <property type="match status" value="2"/>
</dbReference>
<dbReference type="InterPro" id="IPR036259">
    <property type="entry name" value="MFS_trans_sf"/>
</dbReference>
<feature type="transmembrane region" description="Helical" evidence="7">
    <location>
        <begin position="238"/>
        <end position="259"/>
    </location>
</feature>
<comment type="subcellular location">
    <subcellularLocation>
        <location evidence="1">Cell membrane</location>
        <topology evidence="1">Multi-pass membrane protein</topology>
    </subcellularLocation>
</comment>
<feature type="transmembrane region" description="Helical" evidence="7">
    <location>
        <begin position="365"/>
        <end position="385"/>
    </location>
</feature>
<dbReference type="PANTHER" id="PTHR43124:SF3">
    <property type="entry name" value="CHLORAMPHENICOL EFFLUX PUMP RV0191"/>
    <property type="match status" value="1"/>
</dbReference>
<evidence type="ECO:0000259" key="8">
    <source>
        <dbReference type="PROSITE" id="PS50850"/>
    </source>
</evidence>
<gene>
    <name evidence="9" type="ORF">GMJLKIPL_3722</name>
</gene>
<reference evidence="9" key="2">
    <citation type="submission" date="2021-08" db="EMBL/GenBank/DDBJ databases">
        <authorList>
            <person name="Tani A."/>
            <person name="Ola A."/>
            <person name="Ogura Y."/>
            <person name="Katsura K."/>
            <person name="Hayashi T."/>
        </authorList>
    </citation>
    <scope>NUCLEOTIDE SEQUENCE</scope>
    <source>
        <strain evidence="9">DSM 17168</strain>
    </source>
</reference>
<keyword evidence="2" id="KW-1003">Cell membrane</keyword>
<proteinExistence type="predicted"/>
<keyword evidence="4 7" id="KW-1133">Transmembrane helix</keyword>
<evidence type="ECO:0000256" key="7">
    <source>
        <dbReference type="SAM" id="Phobius"/>
    </source>
</evidence>
<evidence type="ECO:0000256" key="1">
    <source>
        <dbReference type="ARBA" id="ARBA00004651"/>
    </source>
</evidence>
<keyword evidence="3 7" id="KW-0812">Transmembrane</keyword>
<feature type="transmembrane region" description="Helical" evidence="7">
    <location>
        <begin position="39"/>
        <end position="61"/>
    </location>
</feature>
<dbReference type="Proteomes" id="UP001055153">
    <property type="component" value="Unassembled WGS sequence"/>
</dbReference>
<dbReference type="PANTHER" id="PTHR43124">
    <property type="entry name" value="PURINE EFFLUX PUMP PBUE"/>
    <property type="match status" value="1"/>
</dbReference>
<feature type="compositionally biased region" description="Low complexity" evidence="6">
    <location>
        <begin position="408"/>
        <end position="418"/>
    </location>
</feature>